<evidence type="ECO:0000256" key="1">
    <source>
        <dbReference type="SAM" id="MobiDB-lite"/>
    </source>
</evidence>
<gene>
    <name evidence="3" type="ORF">LCGC14_2532040</name>
</gene>
<dbReference type="PANTHER" id="PTHR30332:SF17">
    <property type="entry name" value="TYPE IV PILIATION SYSTEM PROTEIN DR_0774-RELATED"/>
    <property type="match status" value="1"/>
</dbReference>
<dbReference type="Pfam" id="PF03958">
    <property type="entry name" value="Secretin_N"/>
    <property type="match status" value="1"/>
</dbReference>
<dbReference type="InterPro" id="IPR050810">
    <property type="entry name" value="Bact_Secretion_Sys_Channel"/>
</dbReference>
<comment type="caution">
    <text evidence="3">The sequence shown here is derived from an EMBL/GenBank/DDBJ whole genome shotgun (WGS) entry which is preliminary data.</text>
</comment>
<evidence type="ECO:0000313" key="3">
    <source>
        <dbReference type="EMBL" id="KKL12808.1"/>
    </source>
</evidence>
<evidence type="ECO:0000259" key="2">
    <source>
        <dbReference type="Pfam" id="PF03958"/>
    </source>
</evidence>
<dbReference type="InterPro" id="IPR038591">
    <property type="entry name" value="NolW-like_sf"/>
</dbReference>
<dbReference type="GO" id="GO:0015627">
    <property type="term" value="C:type II protein secretion system complex"/>
    <property type="evidence" value="ECO:0007669"/>
    <property type="project" value="TreeGrafter"/>
</dbReference>
<dbReference type="PANTHER" id="PTHR30332">
    <property type="entry name" value="PROBABLE GENERAL SECRETION PATHWAY PROTEIN D"/>
    <property type="match status" value="1"/>
</dbReference>
<organism evidence="3">
    <name type="scientific">marine sediment metagenome</name>
    <dbReference type="NCBI Taxonomy" id="412755"/>
    <lineage>
        <taxon>unclassified sequences</taxon>
        <taxon>metagenomes</taxon>
        <taxon>ecological metagenomes</taxon>
    </lineage>
</organism>
<accession>A0A0F9DLI3</accession>
<name>A0A0F9DLI3_9ZZZZ</name>
<dbReference type="EMBL" id="LAZR01041113">
    <property type="protein sequence ID" value="KKL12808.1"/>
    <property type="molecule type" value="Genomic_DNA"/>
</dbReference>
<feature type="domain" description="NolW-like" evidence="2">
    <location>
        <begin position="28"/>
        <end position="108"/>
    </location>
</feature>
<dbReference type="AlphaFoldDB" id="A0A0F9DLI3"/>
<dbReference type="InterPro" id="IPR005644">
    <property type="entry name" value="NolW-like"/>
</dbReference>
<sequence length="205" mass="21851">YEERGNFIYVYTAKQLAEIRAAARELKTVIITLSYVTAADAKVLIEPALSKDGTIAMSPAAAVGIPASETETGGNSLAGSDVLVVRDYAENIKRVQELVKALDVKPDQVLIETTILSANLTEDTDLGINVSALHGIDFENRAGAISTTCRPWSVMNSKAYASSWPKTGARINGSSASCFVRPAPKWKWPPMGGPPSTRPKPASST</sequence>
<feature type="non-terminal residue" evidence="3">
    <location>
        <position position="1"/>
    </location>
</feature>
<protein>
    <recommendedName>
        <fullName evidence="2">NolW-like domain-containing protein</fullName>
    </recommendedName>
</protein>
<reference evidence="3" key="1">
    <citation type="journal article" date="2015" name="Nature">
        <title>Complex archaea that bridge the gap between prokaryotes and eukaryotes.</title>
        <authorList>
            <person name="Spang A."/>
            <person name="Saw J.H."/>
            <person name="Jorgensen S.L."/>
            <person name="Zaremba-Niedzwiedzka K."/>
            <person name="Martijn J."/>
            <person name="Lind A.E."/>
            <person name="van Eijk R."/>
            <person name="Schleper C."/>
            <person name="Guy L."/>
            <person name="Ettema T.J."/>
        </authorList>
    </citation>
    <scope>NUCLEOTIDE SEQUENCE</scope>
</reference>
<proteinExistence type="predicted"/>
<feature type="region of interest" description="Disordered" evidence="1">
    <location>
        <begin position="186"/>
        <end position="205"/>
    </location>
</feature>
<dbReference type="GO" id="GO:0009306">
    <property type="term" value="P:protein secretion"/>
    <property type="evidence" value="ECO:0007669"/>
    <property type="project" value="TreeGrafter"/>
</dbReference>
<dbReference type="Gene3D" id="3.30.1370.120">
    <property type="match status" value="1"/>
</dbReference>